<dbReference type="AlphaFoldDB" id="A0A380G307"/>
<gene>
    <name evidence="2" type="ORF">BJR09_12105</name>
    <name evidence="1" type="ORF">NCTC13830_02031</name>
</gene>
<dbReference type="EMBL" id="SRLS01000027">
    <property type="protein sequence ID" value="TGE15128.1"/>
    <property type="molecule type" value="Genomic_DNA"/>
</dbReference>
<dbReference type="RefSeq" id="WP_103297504.1">
    <property type="nucleotide sequence ID" value="NZ_PPQT01000025.1"/>
</dbReference>
<accession>A0A380G307</accession>
<dbReference type="EMBL" id="UHDO01000001">
    <property type="protein sequence ID" value="SUM44623.1"/>
    <property type="molecule type" value="Genomic_DNA"/>
</dbReference>
<evidence type="ECO:0000313" key="1">
    <source>
        <dbReference type="EMBL" id="SUM44623.1"/>
    </source>
</evidence>
<name>A0A380G307_9STAP</name>
<protein>
    <submittedName>
        <fullName evidence="1">Phage protein</fullName>
    </submittedName>
</protein>
<evidence type="ECO:0000313" key="3">
    <source>
        <dbReference type="Proteomes" id="UP000254047"/>
    </source>
</evidence>
<proteinExistence type="predicted"/>
<evidence type="ECO:0000313" key="4">
    <source>
        <dbReference type="Proteomes" id="UP000297598"/>
    </source>
</evidence>
<dbReference type="Proteomes" id="UP000297598">
    <property type="component" value="Unassembled WGS sequence"/>
</dbReference>
<reference evidence="1 3" key="1">
    <citation type="submission" date="2018-06" db="EMBL/GenBank/DDBJ databases">
        <authorList>
            <consortium name="Pathogen Informatics"/>
            <person name="Doyle S."/>
        </authorList>
    </citation>
    <scope>NUCLEOTIDE SEQUENCE [LARGE SCALE GENOMIC DNA]</scope>
    <source>
        <strain evidence="1 3">NCTC13830</strain>
    </source>
</reference>
<dbReference type="Proteomes" id="UP000254047">
    <property type="component" value="Unassembled WGS sequence"/>
</dbReference>
<evidence type="ECO:0000313" key="2">
    <source>
        <dbReference type="EMBL" id="TGE15128.1"/>
    </source>
</evidence>
<keyword evidence="4" id="KW-1185">Reference proteome</keyword>
<reference evidence="2 4" key="2">
    <citation type="submission" date="2019-04" db="EMBL/GenBank/DDBJ databases">
        <title>Genomic characterization of Staphylococcus petrasii strains.</title>
        <authorList>
            <person name="Vrbovska V."/>
            <person name="Kovarovic V."/>
            <person name="Maslanova I."/>
            <person name="Indrakova A."/>
            <person name="Petras P."/>
            <person name="Sedo O."/>
            <person name="Svec P."/>
            <person name="Fisarova L."/>
            <person name="Sedlacek I."/>
            <person name="Doskar J."/>
            <person name="Pantucek R."/>
        </authorList>
    </citation>
    <scope>NUCLEOTIDE SEQUENCE [LARGE SCALE GENOMIC DNA]</scope>
    <source>
        <strain evidence="2 4">P5404</strain>
    </source>
</reference>
<sequence length="65" mass="7601">MSIQEIKPCPFCGGRADLRYSINRALIECTNPKCKIQPSTWLRVETDSVDKLVKIWNTRKFKEDE</sequence>
<organism evidence="1 3">
    <name type="scientific">Staphylococcus petrasii</name>
    <dbReference type="NCBI Taxonomy" id="1276936"/>
    <lineage>
        <taxon>Bacteria</taxon>
        <taxon>Bacillati</taxon>
        <taxon>Bacillota</taxon>
        <taxon>Bacilli</taxon>
        <taxon>Bacillales</taxon>
        <taxon>Staphylococcaceae</taxon>
        <taxon>Staphylococcus</taxon>
    </lineage>
</organism>
<dbReference type="OrthoDB" id="8778022at2"/>
<dbReference type="Pfam" id="PF14354">
    <property type="entry name" value="Lar_restr_allev"/>
    <property type="match status" value="1"/>
</dbReference>